<feature type="compositionally biased region" description="Basic residues" evidence="2">
    <location>
        <begin position="162"/>
        <end position="171"/>
    </location>
</feature>
<reference evidence="4 5" key="1">
    <citation type="submission" date="2023-07" db="EMBL/GenBank/DDBJ databases">
        <title>Functional and genomic diversity of the sorghum phyllosphere microbiome.</title>
        <authorList>
            <person name="Shade A."/>
        </authorList>
    </citation>
    <scope>NUCLEOTIDE SEQUENCE [LARGE SCALE GENOMIC DNA]</scope>
    <source>
        <strain evidence="4 5">SORGH_AS_1207</strain>
    </source>
</reference>
<gene>
    <name evidence="4" type="ORF">QE412_001196</name>
</gene>
<evidence type="ECO:0000313" key="5">
    <source>
        <dbReference type="Proteomes" id="UP001226691"/>
    </source>
</evidence>
<dbReference type="SUPFAM" id="SSF53639">
    <property type="entry name" value="AraD/HMP-PK domain-like"/>
    <property type="match status" value="1"/>
</dbReference>
<dbReference type="InterPro" id="IPR051017">
    <property type="entry name" value="Aldolase-II_Adducin_sf"/>
</dbReference>
<dbReference type="Gene3D" id="3.40.225.10">
    <property type="entry name" value="Class II aldolase/adducin N-terminal domain"/>
    <property type="match status" value="1"/>
</dbReference>
<proteinExistence type="inferred from homology"/>
<sequence>MPTAFPAASDVDIDEAAIDEQRTVIREDLAATLRLLAARGFQYGLAGHATVRDAGPEERYWVNPAGIGFARVTLDDLVLVDADGAVVDGRHRAHGYESQLEVHRRRPELRAGLHVHSLHTFAWSSAGGLLAPLTTDSSWLQGIQVFRESFDQSAPGSSPPRSRMRSSRPRSTRNCTAPSRRALAPEPRPTPPEVAVEHGYTLRRVLQSVAGAFGHGRFVGTPTQAADRIEQCVDAGAADGFVVFPNGWETIRLLTEQVVPLLRARERFRAEYSGTTLRDHFGLPPVSAPARAEIVVGVV</sequence>
<evidence type="ECO:0000313" key="4">
    <source>
        <dbReference type="EMBL" id="MDQ1122623.1"/>
    </source>
</evidence>
<comment type="caution">
    <text evidence="4">The sequence shown here is derived from an EMBL/GenBank/DDBJ whole genome shotgun (WGS) entry which is preliminary data.</text>
</comment>
<evidence type="ECO:0000259" key="3">
    <source>
        <dbReference type="SMART" id="SM01007"/>
    </source>
</evidence>
<dbReference type="SMART" id="SM01007">
    <property type="entry name" value="Aldolase_II"/>
    <property type="match status" value="1"/>
</dbReference>
<dbReference type="Pfam" id="PF00596">
    <property type="entry name" value="Aldolase_II"/>
    <property type="match status" value="1"/>
</dbReference>
<dbReference type="PANTHER" id="PTHR10672">
    <property type="entry name" value="ADDUCIN"/>
    <property type="match status" value="1"/>
</dbReference>
<dbReference type="InterPro" id="IPR036661">
    <property type="entry name" value="Luciferase-like_sf"/>
</dbReference>
<keyword evidence="5" id="KW-1185">Reference proteome</keyword>
<dbReference type="RefSeq" id="WP_307481204.1">
    <property type="nucleotide sequence ID" value="NZ_JAUTBF010000001.1"/>
</dbReference>
<evidence type="ECO:0000256" key="2">
    <source>
        <dbReference type="SAM" id="MobiDB-lite"/>
    </source>
</evidence>
<dbReference type="InterPro" id="IPR001303">
    <property type="entry name" value="Aldolase_II/adducin_N"/>
</dbReference>
<name>A0ABU0TSJ8_MICTR</name>
<comment type="similarity">
    <text evidence="1">Belongs to the aldolase class II family.</text>
</comment>
<dbReference type="Proteomes" id="UP001226691">
    <property type="component" value="Unassembled WGS sequence"/>
</dbReference>
<dbReference type="EMBL" id="JAUTBF010000001">
    <property type="protein sequence ID" value="MDQ1122623.1"/>
    <property type="molecule type" value="Genomic_DNA"/>
</dbReference>
<dbReference type="SUPFAM" id="SSF51679">
    <property type="entry name" value="Bacterial luciferase-like"/>
    <property type="match status" value="1"/>
</dbReference>
<feature type="domain" description="Class II aldolase/adducin N-terminal" evidence="3">
    <location>
        <begin position="27"/>
        <end position="240"/>
    </location>
</feature>
<feature type="region of interest" description="Disordered" evidence="2">
    <location>
        <begin position="150"/>
        <end position="193"/>
    </location>
</feature>
<protein>
    <recommendedName>
        <fullName evidence="3">Class II aldolase/adducin N-terminal domain-containing protein</fullName>
    </recommendedName>
</protein>
<dbReference type="PANTHER" id="PTHR10672:SF3">
    <property type="entry name" value="PROTEIN HU-LI TAI SHAO"/>
    <property type="match status" value="1"/>
</dbReference>
<dbReference type="InterPro" id="IPR036409">
    <property type="entry name" value="Aldolase_II/adducin_N_sf"/>
</dbReference>
<organism evidence="4 5">
    <name type="scientific">Microbacterium trichothecenolyticum</name>
    <name type="common">Aureobacterium trichothecenolyticum</name>
    <dbReference type="NCBI Taxonomy" id="69370"/>
    <lineage>
        <taxon>Bacteria</taxon>
        <taxon>Bacillati</taxon>
        <taxon>Actinomycetota</taxon>
        <taxon>Actinomycetes</taxon>
        <taxon>Micrococcales</taxon>
        <taxon>Microbacteriaceae</taxon>
        <taxon>Microbacterium</taxon>
    </lineage>
</organism>
<evidence type="ECO:0000256" key="1">
    <source>
        <dbReference type="ARBA" id="ARBA00037961"/>
    </source>
</evidence>
<accession>A0ABU0TSJ8</accession>